<dbReference type="SMART" id="SM00292">
    <property type="entry name" value="BRCT"/>
    <property type="match status" value="2"/>
</dbReference>
<dbReference type="GO" id="GO:0033314">
    <property type="term" value="P:mitotic DNA replication checkpoint signaling"/>
    <property type="evidence" value="ECO:0007669"/>
    <property type="project" value="TreeGrafter"/>
</dbReference>
<dbReference type="AlphaFoldDB" id="A0A1I7SBF3"/>
<dbReference type="Pfam" id="PF00533">
    <property type="entry name" value="BRCT"/>
    <property type="match status" value="1"/>
</dbReference>
<dbReference type="eggNOG" id="KOG1929">
    <property type="taxonomic scope" value="Eukaryota"/>
</dbReference>
<dbReference type="InterPro" id="IPR049542">
    <property type="entry name" value="TopBP1-like_BRCT0"/>
</dbReference>
<dbReference type="PANTHER" id="PTHR13561">
    <property type="entry name" value="DNA REPLICATION REGULATOR DPB11-RELATED"/>
    <property type="match status" value="1"/>
</dbReference>
<feature type="domain" description="BRCT" evidence="3">
    <location>
        <begin position="99"/>
        <end position="172"/>
    </location>
</feature>
<dbReference type="WBParaSite" id="BXY_1035100.1">
    <property type="protein sequence ID" value="BXY_1035100.1"/>
    <property type="gene ID" value="BXY_1035100"/>
</dbReference>
<evidence type="ECO:0000259" key="3">
    <source>
        <dbReference type="PROSITE" id="PS50172"/>
    </source>
</evidence>
<dbReference type="CDD" id="cd17731">
    <property type="entry name" value="BRCT_TopBP1_rpt2_like"/>
    <property type="match status" value="1"/>
</dbReference>
<feature type="domain" description="BRCT" evidence="3">
    <location>
        <begin position="194"/>
        <end position="283"/>
    </location>
</feature>
<dbReference type="Gene3D" id="3.40.50.10190">
    <property type="entry name" value="BRCT domain"/>
    <property type="match status" value="3"/>
</dbReference>
<name>A0A1I7SBF3_BURXY</name>
<reference evidence="5" key="1">
    <citation type="submission" date="2016-11" db="UniProtKB">
        <authorList>
            <consortium name="WormBaseParasite"/>
        </authorList>
    </citation>
    <scope>IDENTIFICATION</scope>
</reference>
<dbReference type="GO" id="GO:0006270">
    <property type="term" value="P:DNA replication initiation"/>
    <property type="evidence" value="ECO:0007669"/>
    <property type="project" value="TreeGrafter"/>
</dbReference>
<dbReference type="FunFam" id="3.40.50.10190:FF:000010">
    <property type="entry name" value="DNA topoisomerase II binding protein 1"/>
    <property type="match status" value="1"/>
</dbReference>
<dbReference type="GO" id="GO:0007095">
    <property type="term" value="P:mitotic G2 DNA damage checkpoint signaling"/>
    <property type="evidence" value="ECO:0007669"/>
    <property type="project" value="TreeGrafter"/>
</dbReference>
<dbReference type="Proteomes" id="UP000095284">
    <property type="component" value="Unplaced"/>
</dbReference>
<evidence type="ECO:0000313" key="5">
    <source>
        <dbReference type="WBParaSite" id="BXY_1035100.1"/>
    </source>
</evidence>
<dbReference type="InterPro" id="IPR036420">
    <property type="entry name" value="BRCT_dom_sf"/>
</dbReference>
<keyword evidence="1" id="KW-0677">Repeat</keyword>
<protein>
    <submittedName>
        <fullName evidence="5">BRCT domain-containing protein</fullName>
    </submittedName>
</protein>
<dbReference type="CDD" id="cd00027">
    <property type="entry name" value="BRCT"/>
    <property type="match status" value="1"/>
</dbReference>
<dbReference type="Pfam" id="PF21298">
    <property type="entry name" value="TopBP1_BRCT0"/>
    <property type="match status" value="1"/>
</dbReference>
<dbReference type="PROSITE" id="PS50172">
    <property type="entry name" value="BRCT"/>
    <property type="match status" value="2"/>
</dbReference>
<sequence>MAKFTLYARKSDDVEEVLEMLSECKQRLEQMHVALEYLEDQEILDIDEVDNQQSAFIINTFDGQIFDHLQEKNARIWSHHLLSQCLSQSKPLPKTPLVLHSLAFEGTAISLSGMNKEKKTELKKKAEMMGGTVLPNFYSTTDLLVAETLDTTAQKYLAAVKWKIPIVRPEFIDKVWSQCANPTSLKDPKFLKEYRVPVFKGCIICTSGLNPQERTIVGQLVENHGGKYVAEMAKDVCTHLVVVSPAGEKYKFASLWGIKVVTPTWLRRCVETGMRFHERKFHPDPEIASRTRKSVQKPTKPTVKA</sequence>
<proteinExistence type="predicted"/>
<dbReference type="Pfam" id="PF12738">
    <property type="entry name" value="PTCB-BRCT"/>
    <property type="match status" value="1"/>
</dbReference>
<dbReference type="SUPFAM" id="SSF52113">
    <property type="entry name" value="BRCT domain"/>
    <property type="match status" value="2"/>
</dbReference>
<evidence type="ECO:0000313" key="4">
    <source>
        <dbReference type="Proteomes" id="UP000095284"/>
    </source>
</evidence>
<dbReference type="InterPro" id="IPR059215">
    <property type="entry name" value="BRCT2_TopBP1-like"/>
</dbReference>
<dbReference type="PANTHER" id="PTHR13561:SF20">
    <property type="entry name" value="DNA TOPOISOMERASE 2-BINDING PROTEIN 1"/>
    <property type="match status" value="1"/>
</dbReference>
<organism evidence="4 5">
    <name type="scientific">Bursaphelenchus xylophilus</name>
    <name type="common">Pinewood nematode worm</name>
    <name type="synonym">Aphelenchoides xylophilus</name>
    <dbReference type="NCBI Taxonomy" id="6326"/>
    <lineage>
        <taxon>Eukaryota</taxon>
        <taxon>Metazoa</taxon>
        <taxon>Ecdysozoa</taxon>
        <taxon>Nematoda</taxon>
        <taxon>Chromadorea</taxon>
        <taxon>Rhabditida</taxon>
        <taxon>Tylenchina</taxon>
        <taxon>Tylenchomorpha</taxon>
        <taxon>Aphelenchoidea</taxon>
        <taxon>Aphelenchoididae</taxon>
        <taxon>Bursaphelenchus</taxon>
    </lineage>
</organism>
<dbReference type="InterPro" id="IPR001357">
    <property type="entry name" value="BRCT_dom"/>
</dbReference>
<evidence type="ECO:0000256" key="1">
    <source>
        <dbReference type="ARBA" id="ARBA00022737"/>
    </source>
</evidence>
<evidence type="ECO:0000256" key="2">
    <source>
        <dbReference type="SAM" id="MobiDB-lite"/>
    </source>
</evidence>
<accession>A0A1I7SBF3</accession>
<feature type="region of interest" description="Disordered" evidence="2">
    <location>
        <begin position="282"/>
        <end position="305"/>
    </location>
</feature>